<dbReference type="STRING" id="1450537.A0A395HNH2"/>
<dbReference type="PANTHER" id="PTHR35870:SF1">
    <property type="entry name" value="PROTEIN, PUTATIVE (AFU_ORTHOLOGUE AFUA_5G03330)-RELATED"/>
    <property type="match status" value="1"/>
</dbReference>
<dbReference type="AlphaFoldDB" id="A0A395HNH2"/>
<dbReference type="RefSeq" id="XP_025548320.1">
    <property type="nucleotide sequence ID" value="XM_025696455.1"/>
</dbReference>
<keyword evidence="3" id="KW-1185">Reference proteome</keyword>
<dbReference type="OrthoDB" id="10004862at2759"/>
<dbReference type="Pfam" id="PF14027">
    <property type="entry name" value="Questin_oxidase"/>
    <property type="match status" value="1"/>
</dbReference>
<proteinExistence type="predicted"/>
<sequence length="471" mass="53500">MATAQTIHLSPAAHPGIFSVPASDTTTEVGITEASARVASEILQDDLERHHVFFNDSGFHNHTVHHILSIYALGASPEEIRAAYERDKAYQREAIPVDEAVVASLADSGRFLELLGRQKHYSNFLRFFQKRIERDGVEGVLKEFLFKGGEDEVARAMLGRLFGGLVHPFIHLGFAIEFEQPAIVAEALAQTAVHEDWTGPMFFWPAEERAGGVGRRGEKSMLEILDEIRKDEKLAKSVRWEDGNKMRDGVLARAGEEMLKYAAEYTVSAEQLEEKVAEMINTVVYYTGAAQRPSKQIKFDFFYLHSLNSSIFFSKIISLPFLDTKTKLRLLEWKGRLDLMLYVSRGTPELYLDEITKYPTSHSWETIFAYCNRLPEDDGHLAKLVRALANGERACRPFENQRGWPVRGDMWLRIANMGRSSNIVQLFSIHGWLMGSTLAMDSTSDHDHHALWVRSTGFEEAWREFDGRTKL</sequence>
<dbReference type="EMBL" id="KZ824306">
    <property type="protein sequence ID" value="RAL09166.1"/>
    <property type="molecule type" value="Genomic_DNA"/>
</dbReference>
<protein>
    <submittedName>
        <fullName evidence="2">HypA-like protein</fullName>
    </submittedName>
</protein>
<dbReference type="GO" id="GO:0016491">
    <property type="term" value="F:oxidoreductase activity"/>
    <property type="evidence" value="ECO:0007669"/>
    <property type="project" value="UniProtKB-KW"/>
</dbReference>
<dbReference type="VEuPathDB" id="FungiDB:BO97DRAFT_417061"/>
<name>A0A395HNH2_ASPHC</name>
<gene>
    <name evidence="2" type="ORF">BO97DRAFT_417061</name>
</gene>
<evidence type="ECO:0000256" key="1">
    <source>
        <dbReference type="ARBA" id="ARBA00023002"/>
    </source>
</evidence>
<organism evidence="2 3">
    <name type="scientific">Aspergillus homomorphus (strain CBS 101889)</name>
    <dbReference type="NCBI Taxonomy" id="1450537"/>
    <lineage>
        <taxon>Eukaryota</taxon>
        <taxon>Fungi</taxon>
        <taxon>Dikarya</taxon>
        <taxon>Ascomycota</taxon>
        <taxon>Pezizomycotina</taxon>
        <taxon>Eurotiomycetes</taxon>
        <taxon>Eurotiomycetidae</taxon>
        <taxon>Eurotiales</taxon>
        <taxon>Aspergillaceae</taxon>
        <taxon>Aspergillus</taxon>
        <taxon>Aspergillus subgen. Circumdati</taxon>
    </lineage>
</organism>
<dbReference type="InterPro" id="IPR025337">
    <property type="entry name" value="Questin_oxidase-like"/>
</dbReference>
<reference evidence="2 3" key="1">
    <citation type="submission" date="2018-02" db="EMBL/GenBank/DDBJ databases">
        <title>The genomes of Aspergillus section Nigri reveals drivers in fungal speciation.</title>
        <authorList>
            <consortium name="DOE Joint Genome Institute"/>
            <person name="Vesth T.C."/>
            <person name="Nybo J."/>
            <person name="Theobald S."/>
            <person name="Brandl J."/>
            <person name="Frisvad J.C."/>
            <person name="Nielsen K.F."/>
            <person name="Lyhne E.K."/>
            <person name="Kogle M.E."/>
            <person name="Kuo A."/>
            <person name="Riley R."/>
            <person name="Clum A."/>
            <person name="Nolan M."/>
            <person name="Lipzen A."/>
            <person name="Salamov A."/>
            <person name="Henrissat B."/>
            <person name="Wiebenga A."/>
            <person name="De vries R.P."/>
            <person name="Grigoriev I.V."/>
            <person name="Mortensen U.H."/>
            <person name="Andersen M.R."/>
            <person name="Baker S.E."/>
        </authorList>
    </citation>
    <scope>NUCLEOTIDE SEQUENCE [LARGE SCALE GENOMIC DNA]</scope>
    <source>
        <strain evidence="2 3">CBS 101889</strain>
    </source>
</reference>
<accession>A0A395HNH2</accession>
<evidence type="ECO:0000313" key="3">
    <source>
        <dbReference type="Proteomes" id="UP000248961"/>
    </source>
</evidence>
<dbReference type="GeneID" id="37200744"/>
<evidence type="ECO:0000313" key="2">
    <source>
        <dbReference type="EMBL" id="RAL09166.1"/>
    </source>
</evidence>
<dbReference type="PANTHER" id="PTHR35870">
    <property type="entry name" value="PROTEIN, PUTATIVE (AFU_ORTHOLOGUE AFUA_5G03330)-RELATED"/>
    <property type="match status" value="1"/>
</dbReference>
<keyword evidence="1" id="KW-0560">Oxidoreductase</keyword>
<dbReference type="Proteomes" id="UP000248961">
    <property type="component" value="Unassembled WGS sequence"/>
</dbReference>